<protein>
    <submittedName>
        <fullName evidence="1">Uncharacterized protein</fullName>
    </submittedName>
</protein>
<dbReference type="RefSeq" id="WP_377315294.1">
    <property type="nucleotide sequence ID" value="NZ_JBHUIY010000010.1"/>
</dbReference>
<keyword evidence="2" id="KW-1185">Reference proteome</keyword>
<proteinExistence type="predicted"/>
<name>A0ABW5CBY4_9PROT</name>
<evidence type="ECO:0000313" key="1">
    <source>
        <dbReference type="EMBL" id="MFD2233518.1"/>
    </source>
</evidence>
<comment type="caution">
    <text evidence="1">The sequence shown here is derived from an EMBL/GenBank/DDBJ whole genome shotgun (WGS) entry which is preliminary data.</text>
</comment>
<evidence type="ECO:0000313" key="2">
    <source>
        <dbReference type="Proteomes" id="UP001597296"/>
    </source>
</evidence>
<dbReference type="Proteomes" id="UP001597296">
    <property type="component" value="Unassembled WGS sequence"/>
</dbReference>
<organism evidence="1 2">
    <name type="scientific">Phaeospirillum tilakii</name>
    <dbReference type="NCBI Taxonomy" id="741673"/>
    <lineage>
        <taxon>Bacteria</taxon>
        <taxon>Pseudomonadati</taxon>
        <taxon>Pseudomonadota</taxon>
        <taxon>Alphaproteobacteria</taxon>
        <taxon>Rhodospirillales</taxon>
        <taxon>Rhodospirillaceae</taxon>
        <taxon>Phaeospirillum</taxon>
    </lineage>
</organism>
<gene>
    <name evidence="1" type="ORF">ACFSNB_06845</name>
</gene>
<sequence length="80" mass="8951">MMRFLVLFALFVALIWLAARRARDLAARLGLGREPDRPAARDRTSTADAAPVEAMVECPVCRVWQPSGHRKPCGRPDCPY</sequence>
<reference evidence="2" key="1">
    <citation type="journal article" date="2019" name="Int. J. Syst. Evol. Microbiol.">
        <title>The Global Catalogue of Microorganisms (GCM) 10K type strain sequencing project: providing services to taxonomists for standard genome sequencing and annotation.</title>
        <authorList>
            <consortium name="The Broad Institute Genomics Platform"/>
            <consortium name="The Broad Institute Genome Sequencing Center for Infectious Disease"/>
            <person name="Wu L."/>
            <person name="Ma J."/>
        </authorList>
    </citation>
    <scope>NUCLEOTIDE SEQUENCE [LARGE SCALE GENOMIC DNA]</scope>
    <source>
        <strain evidence="2">KCTC 15012</strain>
    </source>
</reference>
<dbReference type="EMBL" id="JBHUIY010000010">
    <property type="protein sequence ID" value="MFD2233518.1"/>
    <property type="molecule type" value="Genomic_DNA"/>
</dbReference>
<accession>A0ABW5CBY4</accession>